<dbReference type="CDD" id="cd07302">
    <property type="entry name" value="CHD"/>
    <property type="match status" value="1"/>
</dbReference>
<dbReference type="AlphaFoldDB" id="A0A2X3L231"/>
<dbReference type="SUPFAM" id="SSF48452">
    <property type="entry name" value="TPR-like"/>
    <property type="match status" value="2"/>
</dbReference>
<dbReference type="KEGG" id="bana:BARAN1_1187"/>
<dbReference type="InterPro" id="IPR019734">
    <property type="entry name" value="TPR_rpt"/>
</dbReference>
<dbReference type="OrthoDB" id="9779074at2"/>
<evidence type="ECO:0000256" key="1">
    <source>
        <dbReference type="ARBA" id="ARBA00022737"/>
    </source>
</evidence>
<keyword evidence="6" id="KW-1185">Reference proteome</keyword>
<dbReference type="PROSITE" id="PS50005">
    <property type="entry name" value="TPR"/>
    <property type="match status" value="1"/>
</dbReference>
<name>A0A2X3L231_9BACT</name>
<dbReference type="PANTHER" id="PTHR44858:SF1">
    <property type="entry name" value="UDP-N-ACETYLGLUCOSAMINE--PEPTIDE N-ACETYLGLUCOSAMINYLTRANSFERASE SPINDLY-RELATED"/>
    <property type="match status" value="1"/>
</dbReference>
<reference evidence="6" key="1">
    <citation type="submission" date="2018-05" db="EMBL/GenBank/DDBJ databases">
        <authorList>
            <person name="Hao L."/>
        </authorList>
    </citation>
    <scope>NUCLEOTIDE SEQUENCE [LARGE SCALE GENOMIC DNA]</scope>
</reference>
<feature type="repeat" description="TPR" evidence="3">
    <location>
        <begin position="514"/>
        <end position="547"/>
    </location>
</feature>
<protein>
    <submittedName>
        <fullName evidence="5">Putative Adenylyl cyclase class-3/4/guanylyl cyclase</fullName>
        <ecNumber evidence="5">4.6.1.1</ecNumber>
    </submittedName>
</protein>
<dbReference type="EMBL" id="LS483254">
    <property type="protein sequence ID" value="SQD93209.1"/>
    <property type="molecule type" value="Genomic_DNA"/>
</dbReference>
<evidence type="ECO:0000259" key="4">
    <source>
        <dbReference type="PROSITE" id="PS50125"/>
    </source>
</evidence>
<dbReference type="Gene3D" id="3.30.70.1230">
    <property type="entry name" value="Nucleotide cyclase"/>
    <property type="match status" value="1"/>
</dbReference>
<dbReference type="SUPFAM" id="SSF55073">
    <property type="entry name" value="Nucleotide cyclase"/>
    <property type="match status" value="1"/>
</dbReference>
<dbReference type="InterPro" id="IPR029787">
    <property type="entry name" value="Nucleotide_cyclase"/>
</dbReference>
<dbReference type="Pfam" id="PF14559">
    <property type="entry name" value="TPR_19"/>
    <property type="match status" value="2"/>
</dbReference>
<sequence length="758" mass="84427">MPEEERRLSAILITDIVGYTLLGQTNEDLSLKLLEEHDALLRPLFSSHGGRVVKAMGDGFLVEFPSALQATRCAIAIQEALHARNASQPPERRIRIRIGVHVGDVVHRQGDLFGDGVNVASRIAPLAEPEGVCISAQVYDHVWNKVHFPLVSMGRQALKNVRVPTEVYAVAFPWSQVRPEEPRPVDRTRIAVLPLANTSPDPADAFFADGMTEELIFTLSRIRGLRVIAQTSVMKYKGTKKSIAEIAQELRVATVLEGSVRKVDHQLRINLQLIDAQTEEHLWSEAYDRKLEDVLAVQTEIARKVAEMLEVKLVAGEERRLQPAGARDVDIYMLYLKGRHFWNQRSESGLKRAIEIFQDVIAADPHYALAYAGLADSYSVLASQGHLPVHEALPLAKEAAQKALELDEDLAEANTSLALIEWLFEHDTERAATRFKKAIEQNPNYATARHWYANLLSDLGRTSEALAEMKRALALDPLSPIINMALSAILWESGQFSEALDQHRRAQALAADFVEGHLSLASVLQTAGKWAEAEAELNKALDLDPNSSAVRRAFADHLTFLGRFDEALETMNKVLVMEPDSPIANHTYGRCLVFARQYEEAIVQLQRTLDLDPEWVQPRVTLGIVYTLLGRHEQALEAFRKAEARVAKTDRVQTEIQASRVVTYAGMGETTTAEENLRALERRDSGLGHAFTVASAHFALGHVDEGLAWLEKSFQARDPGLRLLKVHPWFDSARSDPRFQGYLVKMGFPEEAPPVAAG</sequence>
<evidence type="ECO:0000313" key="6">
    <source>
        <dbReference type="Proteomes" id="UP000249818"/>
    </source>
</evidence>
<dbReference type="GO" id="GO:0009190">
    <property type="term" value="P:cyclic nucleotide biosynthetic process"/>
    <property type="evidence" value="ECO:0007669"/>
    <property type="project" value="InterPro"/>
</dbReference>
<organism evidence="5 6">
    <name type="scientific">Candidatus Bipolaricaulis anaerobius</name>
    <dbReference type="NCBI Taxonomy" id="2026885"/>
    <lineage>
        <taxon>Bacteria</taxon>
        <taxon>Candidatus Bipolaricaulota</taxon>
        <taxon>Candidatus Bipolaricaulia</taxon>
        <taxon>Candidatus Bipolaricaulales</taxon>
        <taxon>Candidatus Bipolaricaulaceae</taxon>
        <taxon>Candidatus Bipolaricaulis</taxon>
    </lineage>
</organism>
<keyword evidence="5" id="KW-0456">Lyase</keyword>
<dbReference type="InterPro" id="IPR001054">
    <property type="entry name" value="A/G_cyclase"/>
</dbReference>
<keyword evidence="2 3" id="KW-0802">TPR repeat</keyword>
<evidence type="ECO:0000256" key="2">
    <source>
        <dbReference type="ARBA" id="ARBA00022803"/>
    </source>
</evidence>
<dbReference type="SMART" id="SM00044">
    <property type="entry name" value="CYCc"/>
    <property type="match status" value="1"/>
</dbReference>
<dbReference type="Pfam" id="PF13432">
    <property type="entry name" value="TPR_16"/>
    <property type="match status" value="1"/>
</dbReference>
<dbReference type="EC" id="4.6.1.1" evidence="5"/>
<dbReference type="Pfam" id="PF00211">
    <property type="entry name" value="Guanylate_cyc"/>
    <property type="match status" value="1"/>
</dbReference>
<dbReference type="GO" id="GO:0004016">
    <property type="term" value="F:adenylate cyclase activity"/>
    <property type="evidence" value="ECO:0007669"/>
    <property type="project" value="UniProtKB-EC"/>
</dbReference>
<dbReference type="SMART" id="SM00028">
    <property type="entry name" value="TPR"/>
    <property type="match status" value="7"/>
</dbReference>
<accession>A0A2X3L231</accession>
<dbReference type="SUPFAM" id="SSF81901">
    <property type="entry name" value="HCP-like"/>
    <property type="match status" value="1"/>
</dbReference>
<evidence type="ECO:0000256" key="3">
    <source>
        <dbReference type="PROSITE-ProRule" id="PRU00339"/>
    </source>
</evidence>
<gene>
    <name evidence="5" type="ORF">BARAN1_1187</name>
</gene>
<feature type="domain" description="Guanylate cyclase" evidence="4">
    <location>
        <begin position="10"/>
        <end position="124"/>
    </location>
</feature>
<proteinExistence type="predicted"/>
<dbReference type="PROSITE" id="PS50125">
    <property type="entry name" value="GUANYLATE_CYCLASE_2"/>
    <property type="match status" value="1"/>
</dbReference>
<dbReference type="Gene3D" id="1.25.40.10">
    <property type="entry name" value="Tetratricopeptide repeat domain"/>
    <property type="match status" value="3"/>
</dbReference>
<keyword evidence="1" id="KW-0677">Repeat</keyword>
<dbReference type="GO" id="GO:0035556">
    <property type="term" value="P:intracellular signal transduction"/>
    <property type="evidence" value="ECO:0007669"/>
    <property type="project" value="InterPro"/>
</dbReference>
<dbReference type="Gene3D" id="3.40.50.10070">
    <property type="entry name" value="TolB, N-terminal domain"/>
    <property type="match status" value="1"/>
</dbReference>
<dbReference type="RefSeq" id="WP_122031607.1">
    <property type="nucleotide sequence ID" value="NZ_LS483254.1"/>
</dbReference>
<dbReference type="PANTHER" id="PTHR44858">
    <property type="entry name" value="TETRATRICOPEPTIDE REPEAT PROTEIN 6"/>
    <property type="match status" value="1"/>
</dbReference>
<dbReference type="InterPro" id="IPR011990">
    <property type="entry name" value="TPR-like_helical_dom_sf"/>
</dbReference>
<evidence type="ECO:0000313" key="5">
    <source>
        <dbReference type="EMBL" id="SQD93209.1"/>
    </source>
</evidence>
<dbReference type="InterPro" id="IPR050498">
    <property type="entry name" value="Ycf3"/>
</dbReference>
<dbReference type="Proteomes" id="UP000249818">
    <property type="component" value="Chromosome BARAN1"/>
</dbReference>